<keyword evidence="1" id="KW-1133">Transmembrane helix</keyword>
<gene>
    <name evidence="3" type="ORF">AJ79_05052</name>
</gene>
<feature type="signal peptide" evidence="2">
    <location>
        <begin position="1"/>
        <end position="19"/>
    </location>
</feature>
<dbReference type="EMBL" id="PDNB01000077">
    <property type="protein sequence ID" value="PGH11107.1"/>
    <property type="molecule type" value="Genomic_DNA"/>
</dbReference>
<comment type="caution">
    <text evidence="3">The sequence shown here is derived from an EMBL/GenBank/DDBJ whole genome shotgun (WGS) entry which is preliminary data.</text>
</comment>
<keyword evidence="1" id="KW-0472">Membrane</keyword>
<reference evidence="3 4" key="1">
    <citation type="submission" date="2017-10" db="EMBL/GenBank/DDBJ databases">
        <title>Comparative genomics in systemic dimorphic fungi from Ajellomycetaceae.</title>
        <authorList>
            <person name="Munoz J.F."/>
            <person name="Mcewen J.G."/>
            <person name="Clay O.K."/>
            <person name="Cuomo C.A."/>
        </authorList>
    </citation>
    <scope>NUCLEOTIDE SEQUENCE [LARGE SCALE GENOMIC DNA]</scope>
    <source>
        <strain evidence="3 4">UAMH5409</strain>
    </source>
</reference>
<sequence>MSLRAIALAGLLFASTTTADICWGDVSYCSESSPGYNHTLQNPIANGSFPFEGLRLDNSSDPVPQWSWELTVGNYSSGDGKAQIYEAYALKIPMEVEIKGLNVYHNVCIALLPTIEDGGKDDPGDCSTLFDEENIKGMLGGGAEVIASRNPCGLLGGGALDALGYEKGMSSDGGIYTSDGMISRGGDSRRQSEADIRVLRTMKETTVDALQADIDTSMRKVQPILIQQYPAIGDRVRTGERRLTCVHVQNGSGMRQFGIAIGSVLAWAFVMAGLLVV</sequence>
<name>A0A2B7XRI3_9EURO</name>
<feature type="transmembrane region" description="Helical" evidence="1">
    <location>
        <begin position="257"/>
        <end position="276"/>
    </location>
</feature>
<evidence type="ECO:0000256" key="2">
    <source>
        <dbReference type="SAM" id="SignalP"/>
    </source>
</evidence>
<feature type="chain" id="PRO_5012021715" evidence="2">
    <location>
        <begin position="20"/>
        <end position="277"/>
    </location>
</feature>
<evidence type="ECO:0000313" key="3">
    <source>
        <dbReference type="EMBL" id="PGH11107.1"/>
    </source>
</evidence>
<keyword evidence="4" id="KW-1185">Reference proteome</keyword>
<keyword evidence="2" id="KW-0732">Signal</keyword>
<evidence type="ECO:0000256" key="1">
    <source>
        <dbReference type="SAM" id="Phobius"/>
    </source>
</evidence>
<proteinExistence type="predicted"/>
<dbReference type="AlphaFoldDB" id="A0A2B7XRI3"/>
<dbReference type="OrthoDB" id="4188069at2759"/>
<organism evidence="3 4">
    <name type="scientific">Helicocarpus griseus UAMH5409</name>
    <dbReference type="NCBI Taxonomy" id="1447875"/>
    <lineage>
        <taxon>Eukaryota</taxon>
        <taxon>Fungi</taxon>
        <taxon>Dikarya</taxon>
        <taxon>Ascomycota</taxon>
        <taxon>Pezizomycotina</taxon>
        <taxon>Eurotiomycetes</taxon>
        <taxon>Eurotiomycetidae</taxon>
        <taxon>Onygenales</taxon>
        <taxon>Ajellomycetaceae</taxon>
        <taxon>Helicocarpus</taxon>
    </lineage>
</organism>
<protein>
    <submittedName>
        <fullName evidence="3">Uncharacterized protein</fullName>
    </submittedName>
</protein>
<dbReference type="Proteomes" id="UP000223968">
    <property type="component" value="Unassembled WGS sequence"/>
</dbReference>
<accession>A0A2B7XRI3</accession>
<keyword evidence="1" id="KW-0812">Transmembrane</keyword>
<dbReference type="STRING" id="1447875.A0A2B7XRI3"/>
<evidence type="ECO:0000313" key="4">
    <source>
        <dbReference type="Proteomes" id="UP000223968"/>
    </source>
</evidence>